<gene>
    <name evidence="1" type="ORF">RSE6_08913</name>
</gene>
<keyword evidence="2" id="KW-1185">Reference proteome</keyword>
<dbReference type="AlphaFoldDB" id="A0A1E1MGM8"/>
<dbReference type="Proteomes" id="UP000177625">
    <property type="component" value="Unassembled WGS sequence"/>
</dbReference>
<dbReference type="EMBL" id="FJVC01000327">
    <property type="protein sequence ID" value="CZT48243.1"/>
    <property type="molecule type" value="Genomic_DNA"/>
</dbReference>
<accession>A0A1E1MGM8</accession>
<evidence type="ECO:0000313" key="1">
    <source>
        <dbReference type="EMBL" id="CZT48243.1"/>
    </source>
</evidence>
<name>A0A1E1MGM8_RHYSE</name>
<protein>
    <submittedName>
        <fullName evidence="1">Uncharacterized protein</fullName>
    </submittedName>
</protein>
<reference evidence="2" key="1">
    <citation type="submission" date="2016-03" db="EMBL/GenBank/DDBJ databases">
        <authorList>
            <person name="Guldener U."/>
        </authorList>
    </citation>
    <scope>NUCLEOTIDE SEQUENCE [LARGE SCALE GENOMIC DNA]</scope>
</reference>
<organism evidence="1 2">
    <name type="scientific">Rhynchosporium secalis</name>
    <name type="common">Barley scald fungus</name>
    <dbReference type="NCBI Taxonomy" id="38038"/>
    <lineage>
        <taxon>Eukaryota</taxon>
        <taxon>Fungi</taxon>
        <taxon>Dikarya</taxon>
        <taxon>Ascomycota</taxon>
        <taxon>Pezizomycotina</taxon>
        <taxon>Leotiomycetes</taxon>
        <taxon>Helotiales</taxon>
        <taxon>Ploettnerulaceae</taxon>
        <taxon>Rhynchosporium</taxon>
    </lineage>
</organism>
<sequence length="123" mass="13227">MPAASTPSTACVKPGAGTSSRVCQSIGTKARATTFTSIESSATYSLGDPEEASIWEPILSLDESLAEVLIGGLLWNPSDMDSALSRLEPSHFKKDACVIALVRDSPVFFHEVNIAILQIRRQY</sequence>
<evidence type="ECO:0000313" key="2">
    <source>
        <dbReference type="Proteomes" id="UP000177625"/>
    </source>
</evidence>
<proteinExistence type="predicted"/>